<accession>A0ABD1ZDX8</accession>
<keyword evidence="2" id="KW-1185">Reference proteome</keyword>
<gene>
    <name evidence="1" type="ORF">R1flu_017780</name>
</gene>
<dbReference type="EMBL" id="JBHFFA010000001">
    <property type="protein sequence ID" value="KAL2649652.1"/>
    <property type="molecule type" value="Genomic_DNA"/>
</dbReference>
<sequence>MSDFPPKIFLDDNDAESEADVLLGTLDRSNIDLGMETDEERQLTMSSKTVETRYKINKWTGVCNFALWSCQMQDKLIVQGQVRSLLDERLESMREDQWMDLSSRVCSEIRLHLNDDI</sequence>
<organism evidence="1 2">
    <name type="scientific">Riccia fluitans</name>
    <dbReference type="NCBI Taxonomy" id="41844"/>
    <lineage>
        <taxon>Eukaryota</taxon>
        <taxon>Viridiplantae</taxon>
        <taxon>Streptophyta</taxon>
        <taxon>Embryophyta</taxon>
        <taxon>Marchantiophyta</taxon>
        <taxon>Marchantiopsida</taxon>
        <taxon>Marchantiidae</taxon>
        <taxon>Marchantiales</taxon>
        <taxon>Ricciaceae</taxon>
        <taxon>Riccia</taxon>
    </lineage>
</organism>
<comment type="caution">
    <text evidence="1">The sequence shown here is derived from an EMBL/GenBank/DDBJ whole genome shotgun (WGS) entry which is preliminary data.</text>
</comment>
<dbReference type="AlphaFoldDB" id="A0ABD1ZDX8"/>
<name>A0ABD1ZDX8_9MARC</name>
<evidence type="ECO:0000313" key="1">
    <source>
        <dbReference type="EMBL" id="KAL2649652.1"/>
    </source>
</evidence>
<evidence type="ECO:0000313" key="2">
    <source>
        <dbReference type="Proteomes" id="UP001605036"/>
    </source>
</evidence>
<reference evidence="1 2" key="1">
    <citation type="submission" date="2024-09" db="EMBL/GenBank/DDBJ databases">
        <title>Chromosome-scale assembly of Riccia fluitans.</title>
        <authorList>
            <person name="Paukszto L."/>
            <person name="Sawicki J."/>
            <person name="Karawczyk K."/>
            <person name="Piernik-Szablinska J."/>
            <person name="Szczecinska M."/>
            <person name="Mazdziarz M."/>
        </authorList>
    </citation>
    <scope>NUCLEOTIDE SEQUENCE [LARGE SCALE GENOMIC DNA]</scope>
    <source>
        <strain evidence="1">Rf_01</strain>
        <tissue evidence="1">Aerial parts of the thallus</tissue>
    </source>
</reference>
<dbReference type="Proteomes" id="UP001605036">
    <property type="component" value="Unassembled WGS sequence"/>
</dbReference>
<protein>
    <submittedName>
        <fullName evidence="1">Uncharacterized protein</fullName>
    </submittedName>
</protein>
<proteinExistence type="predicted"/>